<name>A0A0D7ASX9_9AGAR</name>
<dbReference type="Proteomes" id="UP000054007">
    <property type="component" value="Unassembled WGS sequence"/>
</dbReference>
<protein>
    <submittedName>
        <fullName evidence="1">Uncharacterized protein</fullName>
    </submittedName>
</protein>
<proteinExistence type="predicted"/>
<organism evidence="1 2">
    <name type="scientific">Cylindrobasidium torrendii FP15055 ss-10</name>
    <dbReference type="NCBI Taxonomy" id="1314674"/>
    <lineage>
        <taxon>Eukaryota</taxon>
        <taxon>Fungi</taxon>
        <taxon>Dikarya</taxon>
        <taxon>Basidiomycota</taxon>
        <taxon>Agaricomycotina</taxon>
        <taxon>Agaricomycetes</taxon>
        <taxon>Agaricomycetidae</taxon>
        <taxon>Agaricales</taxon>
        <taxon>Marasmiineae</taxon>
        <taxon>Physalacriaceae</taxon>
        <taxon>Cylindrobasidium</taxon>
    </lineage>
</organism>
<keyword evidence="2" id="KW-1185">Reference proteome</keyword>
<gene>
    <name evidence="1" type="ORF">CYLTODRAFT_415416</name>
</gene>
<dbReference type="AlphaFoldDB" id="A0A0D7ASX9"/>
<dbReference type="EMBL" id="KN880936">
    <property type="protein sequence ID" value="KIY61473.1"/>
    <property type="molecule type" value="Genomic_DNA"/>
</dbReference>
<reference evidence="1 2" key="1">
    <citation type="journal article" date="2015" name="Fungal Genet. Biol.">
        <title>Evolution of novel wood decay mechanisms in Agaricales revealed by the genome sequences of Fistulina hepatica and Cylindrobasidium torrendii.</title>
        <authorList>
            <person name="Floudas D."/>
            <person name="Held B.W."/>
            <person name="Riley R."/>
            <person name="Nagy L.G."/>
            <person name="Koehler G."/>
            <person name="Ransdell A.S."/>
            <person name="Younus H."/>
            <person name="Chow J."/>
            <person name="Chiniquy J."/>
            <person name="Lipzen A."/>
            <person name="Tritt A."/>
            <person name="Sun H."/>
            <person name="Haridas S."/>
            <person name="LaButti K."/>
            <person name="Ohm R.A."/>
            <person name="Kues U."/>
            <person name="Blanchette R.A."/>
            <person name="Grigoriev I.V."/>
            <person name="Minto R.E."/>
            <person name="Hibbett D.S."/>
        </authorList>
    </citation>
    <scope>NUCLEOTIDE SEQUENCE [LARGE SCALE GENOMIC DNA]</scope>
    <source>
        <strain evidence="1 2">FP15055 ss-10</strain>
    </source>
</reference>
<sequence>MSRAVEIANTGKELNIQVVQDALYSHHHPLPQISNVRPYDSTRLSHPLSRRGQTYARPLTYLHPRYGLPFLTELGDQLLTRIHSYIGPTMALNPAYHRQASHFFEPSGYSPDEHSSLQAISLDNYARMDNSALRIQLHQQNLNRRTQSIGLGILNVPELNRSSCVSNYTPDIASGLSLSILQDYSSPRRGLLCSVTNASDFKIAKSGNNNKNNNNMCDFSVALVSVGKLYSTSGPWDEALVLTLRSSTSVTSATLYTHGMAAFSVFLKVRSLRSDILRVGAQLWAYCMTVGWIHKVMVKGKAALALIGSTYI</sequence>
<evidence type="ECO:0000313" key="2">
    <source>
        <dbReference type="Proteomes" id="UP000054007"/>
    </source>
</evidence>
<evidence type="ECO:0000313" key="1">
    <source>
        <dbReference type="EMBL" id="KIY61473.1"/>
    </source>
</evidence>
<accession>A0A0D7ASX9</accession>